<reference evidence="1" key="1">
    <citation type="submission" date="2019-09" db="EMBL/GenBank/DDBJ databases">
        <authorList>
            <person name="Zhang L."/>
        </authorList>
    </citation>
    <scope>NUCLEOTIDE SEQUENCE</scope>
</reference>
<dbReference type="Gene3D" id="1.10.238.220">
    <property type="match status" value="1"/>
</dbReference>
<dbReference type="SUPFAM" id="SSF47473">
    <property type="entry name" value="EF-hand"/>
    <property type="match status" value="1"/>
</dbReference>
<proteinExistence type="predicted"/>
<gene>
    <name evidence="1" type="ORF">NYM_LOCUS29237</name>
</gene>
<dbReference type="GO" id="GO:0019888">
    <property type="term" value="F:protein phosphatase regulator activity"/>
    <property type="evidence" value="ECO:0007669"/>
    <property type="project" value="TreeGrafter"/>
</dbReference>
<sequence length="80" mass="9942">MANRKYDYKMSYREFKRSNILKSLFDIEAEPDINLNPDFFSYEDFYVIYIRFWELDNDHDFQLSREELSKYSGYTSQEKH</sequence>
<dbReference type="InterPro" id="IPR011992">
    <property type="entry name" value="EF-hand-dom_pair"/>
</dbReference>
<evidence type="ECO:0000313" key="1">
    <source>
        <dbReference type="EMBL" id="VVW85450.1"/>
    </source>
</evidence>
<accession>A0A5K1HA83</accession>
<dbReference type="GO" id="GO:0000159">
    <property type="term" value="C:protein phosphatase type 2A complex"/>
    <property type="evidence" value="ECO:0007669"/>
    <property type="project" value="TreeGrafter"/>
</dbReference>
<dbReference type="PANTHER" id="PTHR14095">
    <property type="entry name" value="PHOSPHATASE 2A REGULATORY SUBUNIT-RELATED"/>
    <property type="match status" value="1"/>
</dbReference>
<name>A0A5K1HA83_9MAGN</name>
<dbReference type="Gene3D" id="1.10.238.10">
    <property type="entry name" value="EF-hand"/>
    <property type="match status" value="1"/>
</dbReference>
<dbReference type="AlphaFoldDB" id="A0A5K1HA83"/>
<organism evidence="1">
    <name type="scientific">Nymphaea colorata</name>
    <name type="common">pocket water lily</name>
    <dbReference type="NCBI Taxonomy" id="210225"/>
    <lineage>
        <taxon>Eukaryota</taxon>
        <taxon>Viridiplantae</taxon>
        <taxon>Streptophyta</taxon>
        <taxon>Embryophyta</taxon>
        <taxon>Tracheophyta</taxon>
        <taxon>Spermatophyta</taxon>
        <taxon>Magnoliopsida</taxon>
        <taxon>Nymphaeales</taxon>
        <taxon>Nymphaeaceae</taxon>
        <taxon>Nymphaea</taxon>
    </lineage>
</organism>
<dbReference type="PANTHER" id="PTHR14095:SF0">
    <property type="entry name" value="MIP22305P"/>
    <property type="match status" value="1"/>
</dbReference>
<protein>
    <recommendedName>
        <fullName evidence="2">EF-hand domain-containing protein</fullName>
    </recommendedName>
</protein>
<evidence type="ECO:0008006" key="2">
    <source>
        <dbReference type="Google" id="ProtNLM"/>
    </source>
</evidence>
<dbReference type="EMBL" id="LR721938">
    <property type="protein sequence ID" value="VVW85450.1"/>
    <property type="molecule type" value="Genomic_DNA"/>
</dbReference>